<dbReference type="SUPFAM" id="SSF51395">
    <property type="entry name" value="FMN-linked oxidoreductases"/>
    <property type="match status" value="1"/>
</dbReference>
<dbReference type="EMBL" id="JAUQOM010000001">
    <property type="protein sequence ID" value="MDO7833693.1"/>
    <property type="molecule type" value="Genomic_DNA"/>
</dbReference>
<evidence type="ECO:0000259" key="3">
    <source>
        <dbReference type="Pfam" id="PF00724"/>
    </source>
</evidence>
<evidence type="ECO:0000256" key="1">
    <source>
        <dbReference type="ARBA" id="ARBA00022630"/>
    </source>
</evidence>
<evidence type="ECO:0000313" key="4">
    <source>
        <dbReference type="EMBL" id="MDO7833693.1"/>
    </source>
</evidence>
<evidence type="ECO:0000313" key="5">
    <source>
        <dbReference type="Proteomes" id="UP001176471"/>
    </source>
</evidence>
<dbReference type="Proteomes" id="UP001176471">
    <property type="component" value="Unassembled WGS sequence"/>
</dbReference>
<dbReference type="Gene3D" id="3.20.20.70">
    <property type="entry name" value="Aldolase class I"/>
    <property type="match status" value="1"/>
</dbReference>
<feature type="domain" description="NADH:flavin oxidoreductase/NADH oxidase N-terminal" evidence="3">
    <location>
        <begin position="4"/>
        <end position="294"/>
    </location>
</feature>
<dbReference type="InterPro" id="IPR001155">
    <property type="entry name" value="OxRdtase_FMN_N"/>
</dbReference>
<name>A0ABT8ZHR5_9SPHN</name>
<keyword evidence="1" id="KW-0285">Flavoprotein</keyword>
<dbReference type="Pfam" id="PF00724">
    <property type="entry name" value="Oxidored_FMN"/>
    <property type="match status" value="1"/>
</dbReference>
<dbReference type="RefSeq" id="WP_304534233.1">
    <property type="nucleotide sequence ID" value="NZ_JAUQOM010000001.1"/>
</dbReference>
<protein>
    <submittedName>
        <fullName evidence="4">12-oxophytodienoate reductase</fullName>
    </submittedName>
</protein>
<proteinExistence type="predicted"/>
<evidence type="ECO:0000256" key="2">
    <source>
        <dbReference type="ARBA" id="ARBA00023002"/>
    </source>
</evidence>
<accession>A0ABT8ZHR5</accession>
<keyword evidence="2" id="KW-0560">Oxidoreductase</keyword>
<reference evidence="4" key="1">
    <citation type="submission" date="2023-07" db="EMBL/GenBank/DDBJ databases">
        <title>Bacterial whole genome sequence for Sphingobium sp. HBC34.</title>
        <authorList>
            <person name="Le V."/>
            <person name="Ko S.-R."/>
            <person name="Ahn C.-Y."/>
            <person name="Oh H.-M."/>
        </authorList>
    </citation>
    <scope>NUCLEOTIDE SEQUENCE</scope>
    <source>
        <strain evidence="4">HBC34</strain>
    </source>
</reference>
<dbReference type="InterPro" id="IPR051799">
    <property type="entry name" value="NADH_flavin_oxidoreductase"/>
</dbReference>
<gene>
    <name evidence="4" type="ORF">Q4610_01420</name>
</gene>
<comment type="caution">
    <text evidence="4">The sequence shown here is derived from an EMBL/GenBank/DDBJ whole genome shotgun (WGS) entry which is preliminary data.</text>
</comment>
<keyword evidence="5" id="KW-1185">Reference proteome</keyword>
<sequence>MSGLFSELAISKMVLRNRFVLPAMQRGMAVRYTPTPQLIDYYHRIARGGAALVITESIAIDHPTSTGHDGFVMMIDDSRAQPWTTLIQGVKAEGAHILVQLNHNGACRVENSGGPRPDLPSLSPSGLMRAGQANGRAATRAELAEIRDGYVSSALAARRFGADGVEVHCAHGYLLDQFLWHETNLRTDDYGGATIAERARFPAEVIRAIRAATDDDFVISVRFSQWKEVDYDAKIVDSPEELGAMIKVLRDAGADLFHASTRRFYKPEWPGSTLNLAGWARTLTDAPVITVGSVGVTIDIMDTIYSEKPVDSDTERAILTLESMFEEGQFDLVAVGRSMMADPDWVSKIQQRAFDAVIPFRRELVRQSLQEWDDSVIRSSSLAHGSESAN</sequence>
<dbReference type="PANTHER" id="PTHR43656">
    <property type="entry name" value="BINDING OXIDOREDUCTASE, PUTATIVE (AFU_ORTHOLOGUE AFUA_2G08260)-RELATED"/>
    <property type="match status" value="1"/>
</dbReference>
<dbReference type="PANTHER" id="PTHR43656:SF2">
    <property type="entry name" value="BINDING OXIDOREDUCTASE, PUTATIVE (AFU_ORTHOLOGUE AFUA_2G08260)-RELATED"/>
    <property type="match status" value="1"/>
</dbReference>
<dbReference type="InterPro" id="IPR013785">
    <property type="entry name" value="Aldolase_TIM"/>
</dbReference>
<organism evidence="4 5">
    <name type="scientific">Sphingobium cyanobacteriorum</name>
    <dbReference type="NCBI Taxonomy" id="3063954"/>
    <lineage>
        <taxon>Bacteria</taxon>
        <taxon>Pseudomonadati</taxon>
        <taxon>Pseudomonadota</taxon>
        <taxon>Alphaproteobacteria</taxon>
        <taxon>Sphingomonadales</taxon>
        <taxon>Sphingomonadaceae</taxon>
        <taxon>Sphingobium</taxon>
    </lineage>
</organism>